<evidence type="ECO:0000256" key="4">
    <source>
        <dbReference type="ARBA" id="ARBA00022692"/>
    </source>
</evidence>
<evidence type="ECO:0000313" key="8">
    <source>
        <dbReference type="EMBL" id="SVD97743.1"/>
    </source>
</evidence>
<dbReference type="EMBL" id="UINC01185837">
    <property type="protein sequence ID" value="SVD97743.1"/>
    <property type="molecule type" value="Genomic_DNA"/>
</dbReference>
<evidence type="ECO:0000256" key="7">
    <source>
        <dbReference type="SAM" id="Phobius"/>
    </source>
</evidence>
<dbReference type="InterPro" id="IPR010290">
    <property type="entry name" value="TM_effector"/>
</dbReference>
<organism evidence="8">
    <name type="scientific">marine metagenome</name>
    <dbReference type="NCBI Taxonomy" id="408172"/>
    <lineage>
        <taxon>unclassified sequences</taxon>
        <taxon>metagenomes</taxon>
        <taxon>ecological metagenomes</taxon>
    </lineage>
</organism>
<reference evidence="8" key="1">
    <citation type="submission" date="2018-05" db="EMBL/GenBank/DDBJ databases">
        <authorList>
            <person name="Lanie J.A."/>
            <person name="Ng W.-L."/>
            <person name="Kazmierczak K.M."/>
            <person name="Andrzejewski T.M."/>
            <person name="Davidsen T.M."/>
            <person name="Wayne K.J."/>
            <person name="Tettelin H."/>
            <person name="Glass J.I."/>
            <person name="Rusch D."/>
            <person name="Podicherti R."/>
            <person name="Tsui H.-C.T."/>
            <person name="Winkler M.E."/>
        </authorList>
    </citation>
    <scope>NUCLEOTIDE SEQUENCE</scope>
</reference>
<dbReference type="SUPFAM" id="SSF103473">
    <property type="entry name" value="MFS general substrate transporter"/>
    <property type="match status" value="1"/>
</dbReference>
<feature type="non-terminal residue" evidence="8">
    <location>
        <position position="212"/>
    </location>
</feature>
<dbReference type="Pfam" id="PF05977">
    <property type="entry name" value="MFS_3"/>
    <property type="match status" value="1"/>
</dbReference>
<feature type="transmembrane region" description="Helical" evidence="7">
    <location>
        <begin position="48"/>
        <end position="65"/>
    </location>
</feature>
<evidence type="ECO:0000256" key="2">
    <source>
        <dbReference type="ARBA" id="ARBA00022448"/>
    </source>
</evidence>
<feature type="transmembrane region" description="Helical" evidence="7">
    <location>
        <begin position="102"/>
        <end position="120"/>
    </location>
</feature>
<dbReference type="Gene3D" id="1.20.1250.20">
    <property type="entry name" value="MFS general substrate transporter like domains"/>
    <property type="match status" value="1"/>
</dbReference>
<evidence type="ECO:0000256" key="1">
    <source>
        <dbReference type="ARBA" id="ARBA00004651"/>
    </source>
</evidence>
<proteinExistence type="predicted"/>
<dbReference type="AlphaFoldDB" id="A0A382ZQP9"/>
<dbReference type="PANTHER" id="PTHR23513:SF11">
    <property type="entry name" value="STAPHYLOFERRIN A TRANSPORTER"/>
    <property type="match status" value="1"/>
</dbReference>
<protein>
    <recommendedName>
        <fullName evidence="9">Major facilitator superfamily (MFS) profile domain-containing protein</fullName>
    </recommendedName>
</protein>
<comment type="subcellular location">
    <subcellularLocation>
        <location evidence="1">Cell membrane</location>
        <topology evidence="1">Multi-pass membrane protein</topology>
    </subcellularLocation>
</comment>
<dbReference type="InterPro" id="IPR036259">
    <property type="entry name" value="MFS_trans_sf"/>
</dbReference>
<evidence type="ECO:0008006" key="9">
    <source>
        <dbReference type="Google" id="ProtNLM"/>
    </source>
</evidence>
<keyword evidence="5 7" id="KW-1133">Transmembrane helix</keyword>
<accession>A0A382ZQP9</accession>
<gene>
    <name evidence="8" type="ORF">METZ01_LOCUS450597</name>
</gene>
<keyword evidence="4 7" id="KW-0812">Transmembrane</keyword>
<feature type="transmembrane region" description="Helical" evidence="7">
    <location>
        <begin position="77"/>
        <end position="96"/>
    </location>
</feature>
<name>A0A382ZQP9_9ZZZZ</name>
<dbReference type="PANTHER" id="PTHR23513">
    <property type="entry name" value="INTEGRAL MEMBRANE EFFLUX PROTEIN-RELATED"/>
    <property type="match status" value="1"/>
</dbReference>
<evidence type="ECO:0000256" key="5">
    <source>
        <dbReference type="ARBA" id="ARBA00022989"/>
    </source>
</evidence>
<evidence type="ECO:0000256" key="3">
    <source>
        <dbReference type="ARBA" id="ARBA00022475"/>
    </source>
</evidence>
<dbReference type="GO" id="GO:0005886">
    <property type="term" value="C:plasma membrane"/>
    <property type="evidence" value="ECO:0007669"/>
    <property type="project" value="UniProtKB-SubCell"/>
</dbReference>
<feature type="transmembrane region" description="Helical" evidence="7">
    <location>
        <begin position="12"/>
        <end position="42"/>
    </location>
</feature>
<evidence type="ECO:0000256" key="6">
    <source>
        <dbReference type="ARBA" id="ARBA00023136"/>
    </source>
</evidence>
<sequence>MVSTLWQNSQFQWYLASVSFSGTAMAMQQLLITWLLVGILLLPAAQVGLLQALIGLPGIALMLWGGAVADRSDPRSLLIQVYSLAWMFPIGLFTAVQFELLNVWSVGIFGLAMSTAIAYASPSQQAILNRIAGAEVQRGVTLSTIASFVVQIVGLGISGQMEKVGVDTVLAIQSTSLILAAFAVRQLTPAEISADSRQTTIEGLMEGFKAVL</sequence>
<keyword evidence="6 7" id="KW-0472">Membrane</keyword>
<keyword evidence="2" id="KW-0813">Transport</keyword>
<keyword evidence="3" id="KW-1003">Cell membrane</keyword>